<protein>
    <submittedName>
        <fullName evidence="2">Uncharacterized protein</fullName>
    </submittedName>
</protein>
<sequence>MFDFVSAPYSNRNRILPCKLIAPQRLTSIKTASIAISSSTAVRQPLRPLISVCGTCKVKQGLITTRPCHDGPPTSPDKITDHRSWRDQRPERW</sequence>
<feature type="region of interest" description="Disordered" evidence="1">
    <location>
        <begin position="64"/>
        <end position="93"/>
    </location>
</feature>
<evidence type="ECO:0000313" key="3">
    <source>
        <dbReference type="Proteomes" id="UP001283361"/>
    </source>
</evidence>
<keyword evidence="3" id="KW-1185">Reference proteome</keyword>
<dbReference type="AlphaFoldDB" id="A0AAE0ZCZ3"/>
<comment type="caution">
    <text evidence="2">The sequence shown here is derived from an EMBL/GenBank/DDBJ whole genome shotgun (WGS) entry which is preliminary data.</text>
</comment>
<dbReference type="EMBL" id="JAWDGP010004262">
    <property type="protein sequence ID" value="KAK3766122.1"/>
    <property type="molecule type" value="Genomic_DNA"/>
</dbReference>
<name>A0AAE0ZCZ3_9GAST</name>
<proteinExistence type="predicted"/>
<organism evidence="2 3">
    <name type="scientific">Elysia crispata</name>
    <name type="common">lettuce slug</name>
    <dbReference type="NCBI Taxonomy" id="231223"/>
    <lineage>
        <taxon>Eukaryota</taxon>
        <taxon>Metazoa</taxon>
        <taxon>Spiralia</taxon>
        <taxon>Lophotrochozoa</taxon>
        <taxon>Mollusca</taxon>
        <taxon>Gastropoda</taxon>
        <taxon>Heterobranchia</taxon>
        <taxon>Euthyneura</taxon>
        <taxon>Panpulmonata</taxon>
        <taxon>Sacoglossa</taxon>
        <taxon>Placobranchoidea</taxon>
        <taxon>Plakobranchidae</taxon>
        <taxon>Elysia</taxon>
    </lineage>
</organism>
<feature type="compositionally biased region" description="Basic and acidic residues" evidence="1">
    <location>
        <begin position="78"/>
        <end position="93"/>
    </location>
</feature>
<evidence type="ECO:0000256" key="1">
    <source>
        <dbReference type="SAM" id="MobiDB-lite"/>
    </source>
</evidence>
<dbReference type="Proteomes" id="UP001283361">
    <property type="component" value="Unassembled WGS sequence"/>
</dbReference>
<evidence type="ECO:0000313" key="2">
    <source>
        <dbReference type="EMBL" id="KAK3766122.1"/>
    </source>
</evidence>
<reference evidence="2" key="1">
    <citation type="journal article" date="2023" name="G3 (Bethesda)">
        <title>A reference genome for the long-term kleptoplast-retaining sea slug Elysia crispata morphotype clarki.</title>
        <authorList>
            <person name="Eastman K.E."/>
            <person name="Pendleton A.L."/>
            <person name="Shaikh M.A."/>
            <person name="Suttiyut T."/>
            <person name="Ogas R."/>
            <person name="Tomko P."/>
            <person name="Gavelis G."/>
            <person name="Widhalm J.R."/>
            <person name="Wisecaver J.H."/>
        </authorList>
    </citation>
    <scope>NUCLEOTIDE SEQUENCE</scope>
    <source>
        <strain evidence="2">ECLA1</strain>
    </source>
</reference>
<accession>A0AAE0ZCZ3</accession>
<gene>
    <name evidence="2" type="ORF">RRG08_033253</name>
</gene>